<reference evidence="1" key="1">
    <citation type="journal article" date="2015" name="Nature">
        <title>Complex archaea that bridge the gap between prokaryotes and eukaryotes.</title>
        <authorList>
            <person name="Spang A."/>
            <person name="Saw J.H."/>
            <person name="Jorgensen S.L."/>
            <person name="Zaremba-Niedzwiedzka K."/>
            <person name="Martijn J."/>
            <person name="Lind A.E."/>
            <person name="van Eijk R."/>
            <person name="Schleper C."/>
            <person name="Guy L."/>
            <person name="Ettema T.J."/>
        </authorList>
    </citation>
    <scope>NUCLEOTIDE SEQUENCE</scope>
</reference>
<comment type="caution">
    <text evidence="1">The sequence shown here is derived from an EMBL/GenBank/DDBJ whole genome shotgun (WGS) entry which is preliminary data.</text>
</comment>
<accession>A0A0F9F247</accession>
<dbReference type="EMBL" id="LAZR01022861">
    <property type="protein sequence ID" value="KKL80413.1"/>
    <property type="molecule type" value="Genomic_DNA"/>
</dbReference>
<gene>
    <name evidence="1" type="ORF">LCGC14_2005060</name>
</gene>
<proteinExistence type="predicted"/>
<dbReference type="AlphaFoldDB" id="A0A0F9F247"/>
<evidence type="ECO:0000313" key="1">
    <source>
        <dbReference type="EMBL" id="KKL80413.1"/>
    </source>
</evidence>
<organism evidence="1">
    <name type="scientific">marine sediment metagenome</name>
    <dbReference type="NCBI Taxonomy" id="412755"/>
    <lineage>
        <taxon>unclassified sequences</taxon>
        <taxon>metagenomes</taxon>
        <taxon>ecological metagenomes</taxon>
    </lineage>
</organism>
<sequence length="78" mass="9197">VTTEIRDNKKGDNRMESILDQSVRKLADIRENLESWLLRHPECEDVNGDVKSYHRYLSALDLELARLALKLDNLYHFI</sequence>
<feature type="non-terminal residue" evidence="1">
    <location>
        <position position="1"/>
    </location>
</feature>
<protein>
    <submittedName>
        <fullName evidence="1">Uncharacterized protein</fullName>
    </submittedName>
</protein>
<name>A0A0F9F247_9ZZZZ</name>